<accession>A0ABX5B887</accession>
<dbReference type="EMBL" id="JJMJ01000039">
    <property type="protein sequence ID" value="PPS22863.1"/>
    <property type="molecule type" value="Genomic_DNA"/>
</dbReference>
<protein>
    <submittedName>
        <fullName evidence="1">Uncharacterized protein</fullName>
    </submittedName>
</protein>
<keyword evidence="2" id="KW-1185">Reference proteome</keyword>
<evidence type="ECO:0000313" key="2">
    <source>
        <dbReference type="Proteomes" id="UP000238924"/>
    </source>
</evidence>
<reference evidence="1 2" key="1">
    <citation type="submission" date="2014-04" db="EMBL/GenBank/DDBJ databases">
        <title>Whole genome sequence of 'Brachyspira hampsonii' D13-03603F2.</title>
        <authorList>
            <person name="Patterson A.H."/>
            <person name="Chaban B."/>
            <person name="Fernando C."/>
            <person name="Harding J.C."/>
            <person name="Hill J.E."/>
        </authorList>
    </citation>
    <scope>NUCLEOTIDE SEQUENCE [LARGE SCALE GENOMIC DNA]</scope>
    <source>
        <strain evidence="1 2">D13-03603F2</strain>
    </source>
</reference>
<proteinExistence type="predicted"/>
<comment type="caution">
    <text evidence="1">The sequence shown here is derived from an EMBL/GenBank/DDBJ whole genome shotgun (WGS) entry which is preliminary data.</text>
</comment>
<sequence>MMRKMPYHFLRNKIYKLPPSPYVSFEEFGNYIKINDNIYAENAYNSYLSYEFVVNKRGGDTSKISFSMPLNYFSINDKVEYYLNGKKRFAGYIESIDNAGLNLSIIPIWGKLLHQYIQGDLILESTKGALDIVLSLREKIEEMGIIFDEKNITLNNDKKITMSFSGKNISDILDEVEESMSDTWCWGVDFDGYFYFKEFSDIPSKKLNWHNNDFSESDYEEDSSDLVSRYIIKMKDVITDDEGIEKEVYRTLPKIVGADEFYPAIPLEKEIGIKTNIFEIEYKLENYDLAYEFAYKFLTSQSKKETVKIKGLNSKNNDLSINECVECILKPTNNFYQIIDFNDFTVSESSLNEVYSSDIIDIDESIEYRKYPNYKQQHPVTLTDIDRYYKEVCNQSYNITKIVIFFSNGIEGEDNKNISAVFQIEDKNHFQRKYFQNGFGVFDVRGYDKRDIIITSERGNILYEKFICFFDAASRITDMNIRTIDYKFENNALNIDLELSKMNIKLTNYLYNQEEKRKNLEKLLSYSDY</sequence>
<gene>
    <name evidence="1" type="ORF">DJ52_02455</name>
</gene>
<organism evidence="1 2">
    <name type="scientific">Brachyspira murdochii</name>
    <dbReference type="NCBI Taxonomy" id="84378"/>
    <lineage>
        <taxon>Bacteria</taxon>
        <taxon>Pseudomonadati</taxon>
        <taxon>Spirochaetota</taxon>
        <taxon>Spirochaetia</taxon>
        <taxon>Brachyspirales</taxon>
        <taxon>Brachyspiraceae</taxon>
        <taxon>Brachyspira</taxon>
    </lineage>
</organism>
<dbReference type="Proteomes" id="UP000238924">
    <property type="component" value="Unassembled WGS sequence"/>
</dbReference>
<evidence type="ECO:0000313" key="1">
    <source>
        <dbReference type="EMBL" id="PPS22863.1"/>
    </source>
</evidence>
<name>A0ABX5B887_9SPIR</name>